<dbReference type="PANTHER" id="PTHR34009">
    <property type="entry name" value="PROTEIN STAR"/>
    <property type="match status" value="1"/>
</dbReference>
<proteinExistence type="predicted"/>
<keyword evidence="3" id="KW-0808">Transferase</keyword>
<evidence type="ECO:0000313" key="3">
    <source>
        <dbReference type="EMBL" id="EXI82421.1"/>
    </source>
</evidence>
<dbReference type="PATRIC" id="fig|1454003.3.peg.541"/>
<evidence type="ECO:0000259" key="2">
    <source>
        <dbReference type="Pfam" id="PF05050"/>
    </source>
</evidence>
<dbReference type="GO" id="GO:0032259">
    <property type="term" value="P:methylation"/>
    <property type="evidence" value="ECO:0007669"/>
    <property type="project" value="UniProtKB-KW"/>
</dbReference>
<dbReference type="NCBIfam" id="TIGR01444">
    <property type="entry name" value="fkbM_fam"/>
    <property type="match status" value="1"/>
</dbReference>
<protein>
    <submittedName>
        <fullName evidence="3">Methyltransferase, FkbM family</fullName>
    </submittedName>
</protein>
<dbReference type="GO" id="GO:0008168">
    <property type="term" value="F:methyltransferase activity"/>
    <property type="evidence" value="ECO:0007669"/>
    <property type="project" value="UniProtKB-KW"/>
</dbReference>
<dbReference type="InterPro" id="IPR029063">
    <property type="entry name" value="SAM-dependent_MTases_sf"/>
</dbReference>
<dbReference type="GO" id="GO:0005737">
    <property type="term" value="C:cytoplasm"/>
    <property type="evidence" value="ECO:0007669"/>
    <property type="project" value="GOC"/>
</dbReference>
<gene>
    <name evidence="3" type="ORF">AW10_00528</name>
</gene>
<dbReference type="InterPro" id="IPR053202">
    <property type="entry name" value="EGF_Rcpt_Signaling_Reg"/>
</dbReference>
<sequence>MNPSSTPRRRKPSASAQQHRVSKERTLGEVGTSAVQNAGEEKESVFWAALQGDDLLERAKLQWQFGDWDGLIGLDPSLLARHPEREKLALLVAAAHFQVSKACTRFQFMSLAPVAGCGKKLVSQVLASGVHNSLGRAALVASDERKAIRHFECAIRLVTPAADIALSAHARMVKEMIALGLLPQAGLNIDQLRRKVTGATSTRNQCDAHIKVLDMEVDLLRERLYSLKKQLDQAKNIDSVLVFGNDTKSQLPLPKMRSGNVDPAIKTYYGLNGLDRKLEAYLDYDGGYFVELGANDGVSQSNTCYFEKERGWRGLLIEPVLHNFLKCRANRSRENAFACVACVSFSYDQSHVNLIYSNLMTTPTGVETDISDPRSHAYSGKIYLQRDELPVEIIAPAKTLTTLLSDANAPLVIDLLSLDVEGAELEVLKGIDHKRYRFKYVLIECRDEKSLAAYMSTVGYTRVDKLSNHDYLFSSQA</sequence>
<accession>A0A011P4A1</accession>
<comment type="caution">
    <text evidence="3">The sequence shown here is derived from an EMBL/GenBank/DDBJ whole genome shotgun (WGS) entry which is preliminary data.</text>
</comment>
<dbReference type="AlphaFoldDB" id="A0A011P4A1"/>
<dbReference type="Pfam" id="PF05050">
    <property type="entry name" value="Methyltransf_21"/>
    <property type="match status" value="1"/>
</dbReference>
<evidence type="ECO:0000256" key="1">
    <source>
        <dbReference type="SAM" id="MobiDB-lite"/>
    </source>
</evidence>
<evidence type="ECO:0000313" key="4">
    <source>
        <dbReference type="Proteomes" id="UP000021816"/>
    </source>
</evidence>
<keyword evidence="3" id="KW-0489">Methyltransferase</keyword>
<organism evidence="3 4">
    <name type="scientific">Candidatus Accumulibacter appositus</name>
    <dbReference type="NCBI Taxonomy" id="1454003"/>
    <lineage>
        <taxon>Bacteria</taxon>
        <taxon>Pseudomonadati</taxon>
        <taxon>Pseudomonadota</taxon>
        <taxon>Betaproteobacteria</taxon>
        <taxon>Candidatus Accumulibacter</taxon>
    </lineage>
</organism>
<dbReference type="GO" id="GO:0005886">
    <property type="term" value="C:plasma membrane"/>
    <property type="evidence" value="ECO:0007669"/>
    <property type="project" value="TreeGrafter"/>
</dbReference>
<name>A0A011P4A1_9PROT</name>
<dbReference type="GO" id="GO:0016197">
    <property type="term" value="P:endosomal transport"/>
    <property type="evidence" value="ECO:0007669"/>
    <property type="project" value="TreeGrafter"/>
</dbReference>
<feature type="domain" description="Methyltransferase FkbM" evidence="2">
    <location>
        <begin position="292"/>
        <end position="449"/>
    </location>
</feature>
<reference evidence="3 4" key="1">
    <citation type="submission" date="2014-02" db="EMBL/GenBank/DDBJ databases">
        <title>Expanding our view of genomic diversity in Candidatus Accumulibacter clades.</title>
        <authorList>
            <person name="Skennerton C.T."/>
            <person name="Barr J.J."/>
            <person name="Slater F.R."/>
            <person name="Bond P.L."/>
            <person name="Tyson G.W."/>
        </authorList>
    </citation>
    <scope>NUCLEOTIDE SEQUENCE [LARGE SCALE GENOMIC DNA]</scope>
    <source>
        <strain evidence="4">BA-92</strain>
    </source>
</reference>
<dbReference type="Gene3D" id="3.40.50.150">
    <property type="entry name" value="Vaccinia Virus protein VP39"/>
    <property type="match status" value="1"/>
</dbReference>
<dbReference type="InterPro" id="IPR006342">
    <property type="entry name" value="FkbM_mtfrase"/>
</dbReference>
<feature type="region of interest" description="Disordered" evidence="1">
    <location>
        <begin position="1"/>
        <end position="34"/>
    </location>
</feature>
<dbReference type="Proteomes" id="UP000021816">
    <property type="component" value="Unassembled WGS sequence"/>
</dbReference>
<dbReference type="SUPFAM" id="SSF53335">
    <property type="entry name" value="S-adenosyl-L-methionine-dependent methyltransferases"/>
    <property type="match status" value="1"/>
</dbReference>
<dbReference type="EMBL" id="JEMX01000011">
    <property type="protein sequence ID" value="EXI82421.1"/>
    <property type="molecule type" value="Genomic_DNA"/>
</dbReference>
<dbReference type="GO" id="GO:0006888">
    <property type="term" value="P:endoplasmic reticulum to Golgi vesicle-mediated transport"/>
    <property type="evidence" value="ECO:0007669"/>
    <property type="project" value="TreeGrafter"/>
</dbReference>
<dbReference type="PANTHER" id="PTHR34009:SF2">
    <property type="entry name" value="PROTEIN STAR"/>
    <property type="match status" value="1"/>
</dbReference>
<dbReference type="STRING" id="1454003.AW10_00528"/>